<proteinExistence type="predicted"/>
<dbReference type="PROSITE" id="PS51063">
    <property type="entry name" value="HTH_CRP_2"/>
    <property type="match status" value="1"/>
</dbReference>
<name>A0A940N2U3_9PROT</name>
<dbReference type="PRINTS" id="PR00034">
    <property type="entry name" value="HTHCRP"/>
</dbReference>
<dbReference type="InterPro" id="IPR000595">
    <property type="entry name" value="cNMP-bd_dom"/>
</dbReference>
<dbReference type="Pfam" id="PF00027">
    <property type="entry name" value="cNMP_binding"/>
    <property type="match status" value="1"/>
</dbReference>
<keyword evidence="1" id="KW-0805">Transcription regulation</keyword>
<evidence type="ECO:0000256" key="2">
    <source>
        <dbReference type="ARBA" id="ARBA00023125"/>
    </source>
</evidence>
<dbReference type="Pfam" id="PF13545">
    <property type="entry name" value="HTH_Crp_2"/>
    <property type="match status" value="1"/>
</dbReference>
<dbReference type="SUPFAM" id="SSF46785">
    <property type="entry name" value="Winged helix' DNA-binding domain"/>
    <property type="match status" value="1"/>
</dbReference>
<evidence type="ECO:0000313" key="6">
    <source>
        <dbReference type="Proteomes" id="UP000677537"/>
    </source>
</evidence>
<comment type="caution">
    <text evidence="5">The sequence shown here is derived from an EMBL/GenBank/DDBJ whole genome shotgun (WGS) entry which is preliminary data.</text>
</comment>
<dbReference type="Gene3D" id="2.60.120.10">
    <property type="entry name" value="Jelly Rolls"/>
    <property type="match status" value="1"/>
</dbReference>
<dbReference type="SMART" id="SM00419">
    <property type="entry name" value="HTH_CRP"/>
    <property type="match status" value="1"/>
</dbReference>
<keyword evidence="3" id="KW-0804">Transcription</keyword>
<accession>A0A940N2U3</accession>
<organism evidence="5 6">
    <name type="scientific">Roseomonas indoligenes</name>
    <dbReference type="NCBI Taxonomy" id="2820811"/>
    <lineage>
        <taxon>Bacteria</taxon>
        <taxon>Pseudomonadati</taxon>
        <taxon>Pseudomonadota</taxon>
        <taxon>Alphaproteobacteria</taxon>
        <taxon>Acetobacterales</taxon>
        <taxon>Roseomonadaceae</taxon>
        <taxon>Roseomonas</taxon>
    </lineage>
</organism>
<reference evidence="5" key="1">
    <citation type="submission" date="2021-03" db="EMBL/GenBank/DDBJ databases">
        <authorList>
            <person name="So Y."/>
        </authorList>
    </citation>
    <scope>NUCLEOTIDE SEQUENCE</scope>
    <source>
        <strain evidence="5">SG15</strain>
    </source>
</reference>
<protein>
    <submittedName>
        <fullName evidence="5">Crp/Fnr family transcriptional regulator</fullName>
    </submittedName>
</protein>
<dbReference type="AlphaFoldDB" id="A0A940N2U3"/>
<keyword evidence="2" id="KW-0238">DNA-binding</keyword>
<dbReference type="RefSeq" id="WP_209376345.1">
    <property type="nucleotide sequence ID" value="NZ_JAGIZA010000018.1"/>
</dbReference>
<feature type="domain" description="HTH crp-type" evidence="4">
    <location>
        <begin position="153"/>
        <end position="227"/>
    </location>
</feature>
<dbReference type="Gene3D" id="1.10.10.10">
    <property type="entry name" value="Winged helix-like DNA-binding domain superfamily/Winged helix DNA-binding domain"/>
    <property type="match status" value="1"/>
</dbReference>
<dbReference type="InterPro" id="IPR012318">
    <property type="entry name" value="HTH_CRP"/>
</dbReference>
<evidence type="ECO:0000259" key="4">
    <source>
        <dbReference type="PROSITE" id="PS51063"/>
    </source>
</evidence>
<dbReference type="GO" id="GO:0003677">
    <property type="term" value="F:DNA binding"/>
    <property type="evidence" value="ECO:0007669"/>
    <property type="project" value="UniProtKB-KW"/>
</dbReference>
<dbReference type="EMBL" id="JAGIZA010000018">
    <property type="protein sequence ID" value="MBP0495549.1"/>
    <property type="molecule type" value="Genomic_DNA"/>
</dbReference>
<evidence type="ECO:0000256" key="1">
    <source>
        <dbReference type="ARBA" id="ARBA00023015"/>
    </source>
</evidence>
<gene>
    <name evidence="5" type="ORF">J5Y10_22375</name>
</gene>
<sequence length="257" mass="29235">MRTLASLPQRYRLIHKLESIANLTEDERKALLDLPIILRDYATGDDLVRDGDRPRECCLLLEGFACRYKLMPDGRRQIMSFHTPGDIPDLQSLHLGVMDHALSAIVPTSAAFLQHSDIRDLTQRFPGLLHAFWRDTLVDGAIFREWMIGMGRREAYQRLAHLLCEMMLRFKAVGLVSDQSFNMPVTQAEVGDALGLSTVHVNRVLQKLRENGLITWTKGTVAVLNWEALQEAGEFDPTYLHQDGRLYQDHEATAARI</sequence>
<dbReference type="GO" id="GO:0006355">
    <property type="term" value="P:regulation of DNA-templated transcription"/>
    <property type="evidence" value="ECO:0007669"/>
    <property type="project" value="InterPro"/>
</dbReference>
<evidence type="ECO:0000256" key="3">
    <source>
        <dbReference type="ARBA" id="ARBA00023163"/>
    </source>
</evidence>
<dbReference type="InterPro" id="IPR014710">
    <property type="entry name" value="RmlC-like_jellyroll"/>
</dbReference>
<keyword evidence="6" id="KW-1185">Reference proteome</keyword>
<dbReference type="CDD" id="cd00038">
    <property type="entry name" value="CAP_ED"/>
    <property type="match status" value="1"/>
</dbReference>
<dbReference type="InterPro" id="IPR018490">
    <property type="entry name" value="cNMP-bd_dom_sf"/>
</dbReference>
<dbReference type="InterPro" id="IPR036390">
    <property type="entry name" value="WH_DNA-bd_sf"/>
</dbReference>
<evidence type="ECO:0000313" key="5">
    <source>
        <dbReference type="EMBL" id="MBP0495549.1"/>
    </source>
</evidence>
<dbReference type="Proteomes" id="UP000677537">
    <property type="component" value="Unassembled WGS sequence"/>
</dbReference>
<dbReference type="SUPFAM" id="SSF51206">
    <property type="entry name" value="cAMP-binding domain-like"/>
    <property type="match status" value="1"/>
</dbReference>
<dbReference type="InterPro" id="IPR036388">
    <property type="entry name" value="WH-like_DNA-bd_sf"/>
</dbReference>